<evidence type="ECO:0000313" key="1">
    <source>
        <dbReference type="EMBL" id="GAH29217.1"/>
    </source>
</evidence>
<reference evidence="1" key="1">
    <citation type="journal article" date="2014" name="Front. Microbiol.">
        <title>High frequency of phylogenetically diverse reductive dehalogenase-homologous genes in deep subseafloor sedimentary metagenomes.</title>
        <authorList>
            <person name="Kawai M."/>
            <person name="Futagami T."/>
            <person name="Toyoda A."/>
            <person name="Takaki Y."/>
            <person name="Nishi S."/>
            <person name="Hori S."/>
            <person name="Arai W."/>
            <person name="Tsubouchi T."/>
            <person name="Morono Y."/>
            <person name="Uchiyama I."/>
            <person name="Ito T."/>
            <person name="Fujiyama A."/>
            <person name="Inagaki F."/>
            <person name="Takami H."/>
        </authorList>
    </citation>
    <scope>NUCLEOTIDE SEQUENCE</scope>
    <source>
        <strain evidence="1">Expedition CK06-06</strain>
    </source>
</reference>
<feature type="non-terminal residue" evidence="1">
    <location>
        <position position="52"/>
    </location>
</feature>
<proteinExistence type="predicted"/>
<sequence length="52" mass="5825">KHKNIPAIALTARWHPLAQTTFQQLGGFKITFDCESVYNKEIMFGSISGLSK</sequence>
<feature type="non-terminal residue" evidence="1">
    <location>
        <position position="1"/>
    </location>
</feature>
<dbReference type="EMBL" id="BART01041817">
    <property type="protein sequence ID" value="GAH29217.1"/>
    <property type="molecule type" value="Genomic_DNA"/>
</dbReference>
<protein>
    <submittedName>
        <fullName evidence="1">Uncharacterized protein</fullName>
    </submittedName>
</protein>
<comment type="caution">
    <text evidence="1">The sequence shown here is derived from an EMBL/GenBank/DDBJ whole genome shotgun (WGS) entry which is preliminary data.</text>
</comment>
<gene>
    <name evidence="1" type="ORF">S01H4_66986</name>
</gene>
<accession>X1E9D6</accession>
<name>X1E9D6_9ZZZZ</name>
<organism evidence="1">
    <name type="scientific">marine sediment metagenome</name>
    <dbReference type="NCBI Taxonomy" id="412755"/>
    <lineage>
        <taxon>unclassified sequences</taxon>
        <taxon>metagenomes</taxon>
        <taxon>ecological metagenomes</taxon>
    </lineage>
</organism>
<dbReference type="AlphaFoldDB" id="X1E9D6"/>